<dbReference type="SUPFAM" id="SSF88723">
    <property type="entry name" value="PIN domain-like"/>
    <property type="match status" value="1"/>
</dbReference>
<dbReference type="Proteomes" id="UP000534783">
    <property type="component" value="Unassembled WGS sequence"/>
</dbReference>
<keyword evidence="10" id="KW-0269">Exonuclease</keyword>
<dbReference type="Gene3D" id="1.20.1060.10">
    <property type="entry name" value="Taq DNA Polymerase, Chain T, domain 4"/>
    <property type="match status" value="1"/>
</dbReference>
<evidence type="ECO:0000256" key="8">
    <source>
        <dbReference type="ARBA" id="ARBA00022763"/>
    </source>
</evidence>
<dbReference type="FunFam" id="1.20.1060.10:FF:000001">
    <property type="entry name" value="DNA polymerase I"/>
    <property type="match status" value="1"/>
</dbReference>
<name>A0A7X6I977_9BACT</name>
<evidence type="ECO:0000313" key="20">
    <source>
        <dbReference type="EMBL" id="NKE69386.1"/>
    </source>
</evidence>
<dbReference type="InterPro" id="IPR036397">
    <property type="entry name" value="RNaseH_sf"/>
</dbReference>
<dbReference type="SUPFAM" id="SSF56672">
    <property type="entry name" value="DNA/RNA polymerases"/>
    <property type="match status" value="1"/>
</dbReference>
<evidence type="ECO:0000256" key="6">
    <source>
        <dbReference type="ARBA" id="ARBA00022705"/>
    </source>
</evidence>
<evidence type="ECO:0000259" key="19">
    <source>
        <dbReference type="SMART" id="SM00482"/>
    </source>
</evidence>
<keyword evidence="8 16" id="KW-0227">DNA damage</keyword>
<dbReference type="SMART" id="SM00474">
    <property type="entry name" value="35EXOc"/>
    <property type="match status" value="1"/>
</dbReference>
<evidence type="ECO:0000256" key="15">
    <source>
        <dbReference type="NCBIfam" id="TIGR00593"/>
    </source>
</evidence>
<evidence type="ECO:0000256" key="3">
    <source>
        <dbReference type="ARBA" id="ARBA00020311"/>
    </source>
</evidence>
<dbReference type="CDD" id="cd09898">
    <property type="entry name" value="H3TH_53EXO"/>
    <property type="match status" value="1"/>
</dbReference>
<dbReference type="SUPFAM" id="SSF47807">
    <property type="entry name" value="5' to 3' exonuclease, C-terminal subdomain"/>
    <property type="match status" value="1"/>
</dbReference>
<dbReference type="CDD" id="cd09859">
    <property type="entry name" value="PIN_53EXO"/>
    <property type="match status" value="1"/>
</dbReference>
<sequence>MGGTFSRRNSMAKKTFYIIDGSSYIYRAYFAIRELSTSTGLPTNAVYGFTQMLLKIIKDKKPDYLAIAFDTKGPTFRHTAYQDYKIHRPEMPDPLALQIPYIHRMVEAFRIPVIMGDGFEADDLIGTLAKKGEAQGYRVVVVTGDKDMFQLISPGVSVYDTMKEKHYTEKEILEKFGTTPAQVVEIMGLMGDSVDNIPGVNGIGEKTAVQLVQQFGTIEHLLANLDQVKKPKLRQTLEAEAETARLSRSLALIDTDCPIEFDPERFQMQSPDFERLIPLCNEMEFSNILKGLTLPPPTMADGYRILLPTEAGKEIDAVQKKARVAVDMLLTSEEPMRAEWVGIAFCPEKGKAFYIPLEDRKQLPPEIKTILESESITKVGHDLKLAEIVLGRRGIVLRNASFDTMIASYLLNPGRRDHTLETVAFEYLKERLTTATEAAGGDKEAKAHPLIEAAPSRIAPYLCQRADAVLKLADLLPSLLDGQGLTPLFNDLEMPLVPVLAEIERNGVKIDGDLLSEISKELDAKLVELTERIHRLAGEEFNIGSPKQLAEILFVKLGLPPIRKTKTGYSTDEEVLTQLAVRHELPAEILNSRQLMKLKSTYVDALPKLIHPETGRVHTQLNQTIAATGRLSSKDPNLQNIPIKGELGRRIRQAFIAESGHQLLSADYNQIELRLLAHMSEDPVLIESFRTGEDVHTRTAIQLFGLPKQEISSEMRRVAKTVNFGIIYGISPFGLASNLGVSQTEAKRYIDRYFENYQGVQRFIDQMLETATQQGYVTTLFGRRRHIAELSSRNTQTRGLGERLAVNTPLQGTAADIIKKAMIDIHRWMQEAQVKSRMILQVHDELIFEVPESEIPLMKEKVKEKMEGVIQLKAPLTVDIGVAANWAGAH</sequence>
<dbReference type="PROSITE" id="PS00447">
    <property type="entry name" value="DNA_POLYMERASE_A"/>
    <property type="match status" value="1"/>
</dbReference>
<dbReference type="InterPro" id="IPR018320">
    <property type="entry name" value="DNA_polymerase_1"/>
</dbReference>
<accession>A0A7X6I977</accession>
<reference evidence="20 21" key="1">
    <citation type="journal article" date="2020" name="Nature">
        <title>Bacterial chemolithoautotrophy via manganese oxidation.</title>
        <authorList>
            <person name="Yu H."/>
            <person name="Leadbetter J.R."/>
        </authorList>
    </citation>
    <scope>NUCLEOTIDE SEQUENCE [LARGE SCALE GENOMIC DNA]</scope>
    <source>
        <strain evidence="20 21">Mn-1</strain>
    </source>
</reference>
<dbReference type="GO" id="GO:0008409">
    <property type="term" value="F:5'-3' exonuclease activity"/>
    <property type="evidence" value="ECO:0007669"/>
    <property type="project" value="InterPro"/>
</dbReference>
<comment type="catalytic activity">
    <reaction evidence="14 16">
        <text>DNA(n) + a 2'-deoxyribonucleoside 5'-triphosphate = DNA(n+1) + diphosphate</text>
        <dbReference type="Rhea" id="RHEA:22508"/>
        <dbReference type="Rhea" id="RHEA-COMP:17339"/>
        <dbReference type="Rhea" id="RHEA-COMP:17340"/>
        <dbReference type="ChEBI" id="CHEBI:33019"/>
        <dbReference type="ChEBI" id="CHEBI:61560"/>
        <dbReference type="ChEBI" id="CHEBI:173112"/>
        <dbReference type="EC" id="2.7.7.7"/>
    </reaction>
</comment>
<dbReference type="Gene3D" id="1.10.150.20">
    <property type="entry name" value="5' to 3' exonuclease, C-terminal subdomain"/>
    <property type="match status" value="2"/>
</dbReference>
<dbReference type="InterPro" id="IPR019760">
    <property type="entry name" value="DNA-dir_DNA_pol_A_CS"/>
</dbReference>
<dbReference type="SUPFAM" id="SSF53098">
    <property type="entry name" value="Ribonuclease H-like"/>
    <property type="match status" value="1"/>
</dbReference>
<dbReference type="InterPro" id="IPR043502">
    <property type="entry name" value="DNA/RNA_pol_sf"/>
</dbReference>
<evidence type="ECO:0000256" key="9">
    <source>
        <dbReference type="ARBA" id="ARBA00022801"/>
    </source>
</evidence>
<evidence type="ECO:0000256" key="5">
    <source>
        <dbReference type="ARBA" id="ARBA00022695"/>
    </source>
</evidence>
<feature type="domain" description="DNA-directed DNA polymerase family A palm" evidence="19">
    <location>
        <begin position="648"/>
        <end position="854"/>
    </location>
</feature>
<feature type="domain" description="5'-3' exonuclease" evidence="18">
    <location>
        <begin position="13"/>
        <end position="269"/>
    </location>
</feature>
<dbReference type="FunFam" id="1.10.150.20:FF:000003">
    <property type="entry name" value="DNA polymerase I"/>
    <property type="match status" value="1"/>
</dbReference>
<evidence type="ECO:0000259" key="17">
    <source>
        <dbReference type="SMART" id="SM00474"/>
    </source>
</evidence>
<keyword evidence="12 16" id="KW-0238">DNA-binding</keyword>
<dbReference type="EMBL" id="VTOW01000001">
    <property type="protein sequence ID" value="NKE69386.1"/>
    <property type="molecule type" value="Genomic_DNA"/>
</dbReference>
<feature type="domain" description="3'-5' exonuclease" evidence="17">
    <location>
        <begin position="303"/>
        <end position="481"/>
    </location>
</feature>
<evidence type="ECO:0000256" key="16">
    <source>
        <dbReference type="RuleBase" id="RU004460"/>
    </source>
</evidence>
<dbReference type="PANTHER" id="PTHR10133:SF27">
    <property type="entry name" value="DNA POLYMERASE NU"/>
    <property type="match status" value="1"/>
</dbReference>
<dbReference type="InterPro" id="IPR054690">
    <property type="entry name" value="DNA_polI_exonuclease"/>
</dbReference>
<dbReference type="PANTHER" id="PTHR10133">
    <property type="entry name" value="DNA POLYMERASE I"/>
    <property type="match status" value="1"/>
</dbReference>
<dbReference type="Pfam" id="PF00476">
    <property type="entry name" value="DNA_pol_A"/>
    <property type="match status" value="1"/>
</dbReference>
<dbReference type="AlphaFoldDB" id="A0A7X6I977"/>
<keyword evidence="5 16" id="KW-0548">Nucleotidyltransferase</keyword>
<dbReference type="NCBIfam" id="NF004397">
    <property type="entry name" value="PRK05755.1"/>
    <property type="match status" value="1"/>
</dbReference>
<keyword evidence="6 16" id="KW-0235">DNA replication</keyword>
<dbReference type="InterPro" id="IPR002562">
    <property type="entry name" value="3'-5'_exonuclease_dom"/>
</dbReference>
<keyword evidence="9" id="KW-0378">Hydrolase</keyword>
<dbReference type="SMART" id="SM00482">
    <property type="entry name" value="POLAc"/>
    <property type="match status" value="1"/>
</dbReference>
<dbReference type="CDD" id="cd08637">
    <property type="entry name" value="DNA_pol_A_pol_I_C"/>
    <property type="match status" value="1"/>
</dbReference>
<dbReference type="SMART" id="SM00279">
    <property type="entry name" value="HhH2"/>
    <property type="match status" value="1"/>
</dbReference>
<evidence type="ECO:0000256" key="7">
    <source>
        <dbReference type="ARBA" id="ARBA00022722"/>
    </source>
</evidence>
<organism evidence="20 21">
    <name type="scientific">Candidatus Manganitrophus noduliformans</name>
    <dbReference type="NCBI Taxonomy" id="2606439"/>
    <lineage>
        <taxon>Bacteria</taxon>
        <taxon>Pseudomonadati</taxon>
        <taxon>Nitrospirota</taxon>
        <taxon>Nitrospiria</taxon>
        <taxon>Candidatus Troglogloeales</taxon>
        <taxon>Candidatus Manganitrophaceae</taxon>
        <taxon>Candidatus Manganitrophus</taxon>
    </lineage>
</organism>
<dbReference type="GO" id="GO:0003887">
    <property type="term" value="F:DNA-directed DNA polymerase activity"/>
    <property type="evidence" value="ECO:0007669"/>
    <property type="project" value="UniProtKB-UniRule"/>
</dbReference>
<keyword evidence="21" id="KW-1185">Reference proteome</keyword>
<dbReference type="InterPro" id="IPR002421">
    <property type="entry name" value="5-3_exonuclease"/>
</dbReference>
<keyword evidence="13 16" id="KW-0234">DNA repair</keyword>
<dbReference type="GO" id="GO:0008408">
    <property type="term" value="F:3'-5' exonuclease activity"/>
    <property type="evidence" value="ECO:0007669"/>
    <property type="project" value="InterPro"/>
</dbReference>
<dbReference type="InterPro" id="IPR020045">
    <property type="entry name" value="DNA_polI_H3TH"/>
</dbReference>
<evidence type="ECO:0000256" key="10">
    <source>
        <dbReference type="ARBA" id="ARBA00022839"/>
    </source>
</evidence>
<dbReference type="PRINTS" id="PR00868">
    <property type="entry name" value="DNAPOLI"/>
</dbReference>
<keyword evidence="11 16" id="KW-0239">DNA-directed DNA polymerase</keyword>
<dbReference type="GO" id="GO:0003677">
    <property type="term" value="F:DNA binding"/>
    <property type="evidence" value="ECO:0007669"/>
    <property type="project" value="UniProtKB-UniRule"/>
</dbReference>
<dbReference type="Pfam" id="PF02739">
    <property type="entry name" value="5_3_exonuc_N"/>
    <property type="match status" value="1"/>
</dbReference>
<evidence type="ECO:0000256" key="2">
    <source>
        <dbReference type="ARBA" id="ARBA00012417"/>
    </source>
</evidence>
<proteinExistence type="inferred from homology"/>
<dbReference type="NCBIfam" id="TIGR00593">
    <property type="entry name" value="pola"/>
    <property type="match status" value="1"/>
</dbReference>
<keyword evidence="7" id="KW-0540">Nuclease</keyword>
<evidence type="ECO:0000256" key="4">
    <source>
        <dbReference type="ARBA" id="ARBA00022679"/>
    </source>
</evidence>
<dbReference type="GO" id="GO:0006302">
    <property type="term" value="P:double-strand break repair"/>
    <property type="evidence" value="ECO:0007669"/>
    <property type="project" value="TreeGrafter"/>
</dbReference>
<evidence type="ECO:0000256" key="14">
    <source>
        <dbReference type="ARBA" id="ARBA00049244"/>
    </source>
</evidence>
<dbReference type="InterPro" id="IPR029060">
    <property type="entry name" value="PIN-like_dom_sf"/>
</dbReference>
<evidence type="ECO:0000259" key="18">
    <source>
        <dbReference type="SMART" id="SM00475"/>
    </source>
</evidence>
<comment type="similarity">
    <text evidence="1 16">Belongs to the DNA polymerase type-A family.</text>
</comment>
<protein>
    <recommendedName>
        <fullName evidence="3 15">DNA polymerase I</fullName>
        <ecNumber evidence="2 15">2.7.7.7</ecNumber>
    </recommendedName>
</protein>
<dbReference type="Gene3D" id="3.40.50.1010">
    <property type="entry name" value="5'-nuclease"/>
    <property type="match status" value="1"/>
</dbReference>
<dbReference type="InterPro" id="IPR020046">
    <property type="entry name" value="5-3_exonucl_a-hlix_arch_N"/>
</dbReference>
<dbReference type="InterPro" id="IPR012337">
    <property type="entry name" value="RNaseH-like_sf"/>
</dbReference>
<comment type="caution">
    <text evidence="20">The sequence shown here is derived from an EMBL/GenBank/DDBJ whole genome shotgun (WGS) entry which is preliminary data.</text>
</comment>
<evidence type="ECO:0000256" key="11">
    <source>
        <dbReference type="ARBA" id="ARBA00022932"/>
    </source>
</evidence>
<evidence type="ECO:0000313" key="21">
    <source>
        <dbReference type="Proteomes" id="UP000534783"/>
    </source>
</evidence>
<dbReference type="InterPro" id="IPR036279">
    <property type="entry name" value="5-3_exonuclease_C_sf"/>
</dbReference>
<dbReference type="EC" id="2.7.7.7" evidence="2 15"/>
<dbReference type="InterPro" id="IPR008918">
    <property type="entry name" value="HhH2"/>
</dbReference>
<dbReference type="SMART" id="SM00475">
    <property type="entry name" value="53EXOc"/>
    <property type="match status" value="1"/>
</dbReference>
<evidence type="ECO:0000256" key="12">
    <source>
        <dbReference type="ARBA" id="ARBA00023125"/>
    </source>
</evidence>
<dbReference type="FunFam" id="1.10.150.20:FF:000002">
    <property type="entry name" value="DNA polymerase I"/>
    <property type="match status" value="1"/>
</dbReference>
<dbReference type="Pfam" id="PF01367">
    <property type="entry name" value="5_3_exonuc"/>
    <property type="match status" value="1"/>
</dbReference>
<keyword evidence="4 16" id="KW-0808">Transferase</keyword>
<dbReference type="Gene3D" id="3.30.70.370">
    <property type="match status" value="1"/>
</dbReference>
<dbReference type="Gene3D" id="3.30.420.10">
    <property type="entry name" value="Ribonuclease H-like superfamily/Ribonuclease H"/>
    <property type="match status" value="1"/>
</dbReference>
<dbReference type="InterPro" id="IPR001098">
    <property type="entry name" value="DNA-dir_DNA_pol_A_palm_dom"/>
</dbReference>
<dbReference type="CDD" id="cd06140">
    <property type="entry name" value="DNA_polA_I_Bacillus_like_exo"/>
    <property type="match status" value="1"/>
</dbReference>
<dbReference type="GO" id="GO:0006261">
    <property type="term" value="P:DNA-templated DNA replication"/>
    <property type="evidence" value="ECO:0007669"/>
    <property type="project" value="UniProtKB-UniRule"/>
</dbReference>
<gene>
    <name evidence="16 20" type="primary">polA</name>
    <name evidence="20" type="ORF">MNODULE_01290</name>
</gene>
<evidence type="ECO:0000256" key="1">
    <source>
        <dbReference type="ARBA" id="ARBA00007705"/>
    </source>
</evidence>
<dbReference type="FunFam" id="3.40.50.1010:FF:000001">
    <property type="entry name" value="DNA polymerase I"/>
    <property type="match status" value="1"/>
</dbReference>
<dbReference type="InterPro" id="IPR002298">
    <property type="entry name" value="DNA_polymerase_A"/>
</dbReference>
<evidence type="ECO:0000256" key="13">
    <source>
        <dbReference type="ARBA" id="ARBA00023204"/>
    </source>
</evidence>
<dbReference type="Pfam" id="PF22619">
    <property type="entry name" value="DNA_polI_exo1"/>
    <property type="match status" value="1"/>
</dbReference>